<evidence type="ECO:0000256" key="1">
    <source>
        <dbReference type="SAM" id="SignalP"/>
    </source>
</evidence>
<feature type="signal peptide" evidence="1">
    <location>
        <begin position="1"/>
        <end position="20"/>
    </location>
</feature>
<dbReference type="Proteomes" id="UP001224682">
    <property type="component" value="Unassembled WGS sequence"/>
</dbReference>
<gene>
    <name evidence="2" type="ORF">J2S75_003651</name>
</gene>
<protein>
    <submittedName>
        <fullName evidence="2">Uncharacterized protein</fullName>
    </submittedName>
</protein>
<accession>A0ABU0BFK8</accession>
<dbReference type="EMBL" id="JAUSUI010000008">
    <property type="protein sequence ID" value="MDQ0304606.1"/>
    <property type="molecule type" value="Genomic_DNA"/>
</dbReference>
<organism evidence="2 3">
    <name type="scientific">Ancylobacter polymorphus</name>
    <dbReference type="NCBI Taxonomy" id="223390"/>
    <lineage>
        <taxon>Bacteria</taxon>
        <taxon>Pseudomonadati</taxon>
        <taxon>Pseudomonadota</taxon>
        <taxon>Alphaproteobacteria</taxon>
        <taxon>Hyphomicrobiales</taxon>
        <taxon>Xanthobacteraceae</taxon>
        <taxon>Ancylobacter</taxon>
    </lineage>
</organism>
<comment type="caution">
    <text evidence="2">The sequence shown here is derived from an EMBL/GenBank/DDBJ whole genome shotgun (WGS) entry which is preliminary data.</text>
</comment>
<proteinExistence type="predicted"/>
<evidence type="ECO:0000313" key="3">
    <source>
        <dbReference type="Proteomes" id="UP001224682"/>
    </source>
</evidence>
<evidence type="ECO:0000313" key="2">
    <source>
        <dbReference type="EMBL" id="MDQ0304606.1"/>
    </source>
</evidence>
<feature type="chain" id="PRO_5047178597" evidence="1">
    <location>
        <begin position="21"/>
        <end position="134"/>
    </location>
</feature>
<keyword evidence="3" id="KW-1185">Reference proteome</keyword>
<reference evidence="2 3" key="1">
    <citation type="submission" date="2023-07" db="EMBL/GenBank/DDBJ databases">
        <title>Genomic Encyclopedia of Type Strains, Phase IV (KMG-IV): sequencing the most valuable type-strain genomes for metagenomic binning, comparative biology and taxonomic classification.</title>
        <authorList>
            <person name="Goeker M."/>
        </authorList>
    </citation>
    <scope>NUCLEOTIDE SEQUENCE [LARGE SCALE GENOMIC DNA]</scope>
    <source>
        <strain evidence="2 3">DSM 2457</strain>
    </source>
</reference>
<name>A0ABU0BFK8_9HYPH</name>
<sequence length="134" mass="12819">MAYASVAGLLSLGMIGSAAADACQTTGTLAEAVGTVLVDKGQGFTPGVVGASLKGGDKVAVQGPGSAVVDFGNDRTVTVPSSTTETLRVPGCGVALDNSTGLVIGTVAVGGGIAAAIALSNNDSKNGIIFPVSP</sequence>
<dbReference type="RefSeq" id="WP_307021954.1">
    <property type="nucleotide sequence ID" value="NZ_JAUSUI010000008.1"/>
</dbReference>
<keyword evidence="1" id="KW-0732">Signal</keyword>